<name>A0ABZ1NXJ3_STRVL</name>
<organism evidence="2 3">
    <name type="scientific">Streptomyces violaceus</name>
    <name type="common">Streptomyces venezuelae</name>
    <dbReference type="NCBI Taxonomy" id="1936"/>
    <lineage>
        <taxon>Bacteria</taxon>
        <taxon>Bacillati</taxon>
        <taxon>Actinomycetota</taxon>
        <taxon>Actinomycetes</taxon>
        <taxon>Kitasatosporales</taxon>
        <taxon>Streptomycetaceae</taxon>
        <taxon>Streptomyces</taxon>
    </lineage>
</organism>
<evidence type="ECO:0000313" key="2">
    <source>
        <dbReference type="EMBL" id="WUG96483.1"/>
    </source>
</evidence>
<reference evidence="2 3" key="1">
    <citation type="submission" date="2022-10" db="EMBL/GenBank/DDBJ databases">
        <title>The complete genomes of actinobacterial strains from the NBC collection.</title>
        <authorList>
            <person name="Joergensen T.S."/>
            <person name="Alvarez Arevalo M."/>
            <person name="Sterndorff E.B."/>
            <person name="Faurdal D."/>
            <person name="Vuksanovic O."/>
            <person name="Mourched A.-S."/>
            <person name="Charusanti P."/>
            <person name="Shaw S."/>
            <person name="Blin K."/>
            <person name="Weber T."/>
        </authorList>
    </citation>
    <scope>NUCLEOTIDE SEQUENCE [LARGE SCALE GENOMIC DNA]</scope>
    <source>
        <strain evidence="2 3">NBC_00456</strain>
    </source>
</reference>
<gene>
    <name evidence="2" type="ORF">OHB29_27690</name>
</gene>
<dbReference type="Pfam" id="PF03995">
    <property type="entry name" value="Inhibitor_I36"/>
    <property type="match status" value="1"/>
</dbReference>
<evidence type="ECO:0000313" key="3">
    <source>
        <dbReference type="Proteomes" id="UP001341259"/>
    </source>
</evidence>
<keyword evidence="1" id="KW-0732">Signal</keyword>
<evidence type="ECO:0000256" key="1">
    <source>
        <dbReference type="SAM" id="SignalP"/>
    </source>
</evidence>
<feature type="chain" id="PRO_5047196164" evidence="1">
    <location>
        <begin position="30"/>
        <end position="132"/>
    </location>
</feature>
<dbReference type="Proteomes" id="UP001341259">
    <property type="component" value="Chromosome"/>
</dbReference>
<proteinExistence type="predicted"/>
<sequence>MRMTRTALAGLAAGAAVAATIALPGTASAAPSGCLKEYICFYSGKDYTGDRCIWSQADPDWWNGNIKCSWADDKNVKSVFNNGTGTRFTGVAYYLNKDYKDRVGCTKQGKGGNLAGTYEVRSHRWIDGSCGS</sequence>
<keyword evidence="3" id="KW-1185">Reference proteome</keyword>
<dbReference type="RefSeq" id="WP_328342638.1">
    <property type="nucleotide sequence ID" value="NZ_CP107906.1"/>
</dbReference>
<feature type="signal peptide" evidence="1">
    <location>
        <begin position="1"/>
        <end position="29"/>
    </location>
</feature>
<dbReference type="EMBL" id="CP107906">
    <property type="protein sequence ID" value="WUG96483.1"/>
    <property type="molecule type" value="Genomic_DNA"/>
</dbReference>
<protein>
    <submittedName>
        <fullName evidence="2">Peptidase inhibitor family I36 protein</fullName>
    </submittedName>
</protein>
<accession>A0ABZ1NXJ3</accession>